<dbReference type="Gene3D" id="3.40.50.620">
    <property type="entry name" value="HUPs"/>
    <property type="match status" value="1"/>
</dbReference>
<dbReference type="GO" id="GO:0004830">
    <property type="term" value="F:tryptophan-tRNA ligase activity"/>
    <property type="evidence" value="ECO:0007669"/>
    <property type="project" value="UniProtKB-EC"/>
</dbReference>
<keyword evidence="7" id="KW-0030">Aminoacyl-tRNA synthetase</keyword>
<feature type="coiled-coil region" evidence="10">
    <location>
        <begin position="203"/>
        <end position="230"/>
    </location>
</feature>
<evidence type="ECO:0000256" key="6">
    <source>
        <dbReference type="ARBA" id="ARBA00022917"/>
    </source>
</evidence>
<dbReference type="InterPro" id="IPR002305">
    <property type="entry name" value="aa-tRNA-synth_Ic"/>
</dbReference>
<dbReference type="GO" id="GO:0005737">
    <property type="term" value="C:cytoplasm"/>
    <property type="evidence" value="ECO:0007669"/>
    <property type="project" value="TreeGrafter"/>
</dbReference>
<proteinExistence type="inferred from homology"/>
<dbReference type="SUPFAM" id="SSF52374">
    <property type="entry name" value="Nucleotidylyl transferase"/>
    <property type="match status" value="1"/>
</dbReference>
<keyword evidence="6" id="KW-0648">Protein biosynthesis</keyword>
<dbReference type="EMBL" id="BARS01016457">
    <property type="protein sequence ID" value="GAF87397.1"/>
    <property type="molecule type" value="Genomic_DNA"/>
</dbReference>
<dbReference type="Pfam" id="PF00579">
    <property type="entry name" value="tRNA-synt_1b"/>
    <property type="match status" value="1"/>
</dbReference>
<comment type="catalytic activity">
    <reaction evidence="9">
        <text>tRNA(Trp) + L-tryptophan + ATP = L-tryptophyl-tRNA(Trp) + AMP + diphosphate + H(+)</text>
        <dbReference type="Rhea" id="RHEA:24080"/>
        <dbReference type="Rhea" id="RHEA-COMP:9671"/>
        <dbReference type="Rhea" id="RHEA-COMP:9705"/>
        <dbReference type="ChEBI" id="CHEBI:15378"/>
        <dbReference type="ChEBI" id="CHEBI:30616"/>
        <dbReference type="ChEBI" id="CHEBI:33019"/>
        <dbReference type="ChEBI" id="CHEBI:57912"/>
        <dbReference type="ChEBI" id="CHEBI:78442"/>
        <dbReference type="ChEBI" id="CHEBI:78535"/>
        <dbReference type="ChEBI" id="CHEBI:456215"/>
        <dbReference type="EC" id="6.1.1.2"/>
    </reaction>
</comment>
<evidence type="ECO:0000256" key="5">
    <source>
        <dbReference type="ARBA" id="ARBA00022840"/>
    </source>
</evidence>
<keyword evidence="10" id="KW-0175">Coiled coil</keyword>
<dbReference type="PRINTS" id="PR01039">
    <property type="entry name" value="TRNASYNTHTRP"/>
</dbReference>
<reference evidence="11" key="1">
    <citation type="journal article" date="2014" name="Front. Microbiol.">
        <title>High frequency of phylogenetically diverse reductive dehalogenase-homologous genes in deep subseafloor sedimentary metagenomes.</title>
        <authorList>
            <person name="Kawai M."/>
            <person name="Futagami T."/>
            <person name="Toyoda A."/>
            <person name="Takaki Y."/>
            <person name="Nishi S."/>
            <person name="Hori S."/>
            <person name="Arai W."/>
            <person name="Tsubouchi T."/>
            <person name="Morono Y."/>
            <person name="Uchiyama I."/>
            <person name="Ito T."/>
            <person name="Fujiyama A."/>
            <person name="Inagaki F."/>
            <person name="Takami H."/>
        </authorList>
    </citation>
    <scope>NUCLEOTIDE SEQUENCE</scope>
    <source>
        <strain evidence="11">Expedition CK06-06</strain>
    </source>
</reference>
<evidence type="ECO:0000256" key="1">
    <source>
        <dbReference type="ARBA" id="ARBA00005594"/>
    </source>
</evidence>
<evidence type="ECO:0000256" key="8">
    <source>
        <dbReference type="ARBA" id="ARBA00030268"/>
    </source>
</evidence>
<dbReference type="PANTHER" id="PTHR10055">
    <property type="entry name" value="TRYPTOPHANYL-TRNA SYNTHETASE"/>
    <property type="match status" value="1"/>
</dbReference>
<evidence type="ECO:0000256" key="3">
    <source>
        <dbReference type="ARBA" id="ARBA00022598"/>
    </source>
</evidence>
<evidence type="ECO:0000256" key="9">
    <source>
        <dbReference type="ARBA" id="ARBA00049929"/>
    </source>
</evidence>
<dbReference type="GO" id="GO:0005524">
    <property type="term" value="F:ATP binding"/>
    <property type="evidence" value="ECO:0007669"/>
    <property type="project" value="UniProtKB-KW"/>
</dbReference>
<comment type="similarity">
    <text evidence="1">Belongs to the class-I aminoacyl-tRNA synthetase family.</text>
</comment>
<comment type="caution">
    <text evidence="11">The sequence shown here is derived from an EMBL/GenBank/DDBJ whole genome shotgun (WGS) entry which is preliminary data.</text>
</comment>
<gene>
    <name evidence="11" type="ORF">S01H1_27083</name>
</gene>
<evidence type="ECO:0000256" key="2">
    <source>
        <dbReference type="ARBA" id="ARBA00013161"/>
    </source>
</evidence>
<dbReference type="EC" id="6.1.1.2" evidence="2"/>
<dbReference type="GO" id="GO:0006436">
    <property type="term" value="P:tryptophanyl-tRNA aminoacylation"/>
    <property type="evidence" value="ECO:0007669"/>
    <property type="project" value="InterPro"/>
</dbReference>
<keyword evidence="3" id="KW-0436">Ligase</keyword>
<accession>X0TGX9</accession>
<dbReference type="PANTHER" id="PTHR10055:SF5">
    <property type="entry name" value="TRYPTOPHAN--TRNA LIGASE"/>
    <property type="match status" value="1"/>
</dbReference>
<dbReference type="Gene3D" id="1.10.240.10">
    <property type="entry name" value="Tyrosyl-Transfer RNA Synthetase"/>
    <property type="match status" value="1"/>
</dbReference>
<dbReference type="InterPro" id="IPR014729">
    <property type="entry name" value="Rossmann-like_a/b/a_fold"/>
</dbReference>
<protein>
    <recommendedName>
        <fullName evidence="2">tryptophan--tRNA ligase</fullName>
        <ecNumber evidence="2">6.1.1.2</ecNumber>
    </recommendedName>
    <alternativeName>
        <fullName evidence="8">Tryptophanyl-tRNA synthetase</fullName>
    </alternativeName>
</protein>
<evidence type="ECO:0000313" key="11">
    <source>
        <dbReference type="EMBL" id="GAF87397.1"/>
    </source>
</evidence>
<dbReference type="FunFam" id="1.10.240.10:FF:000007">
    <property type="entry name" value="Tryptophan--tRNA ligase"/>
    <property type="match status" value="1"/>
</dbReference>
<dbReference type="InterPro" id="IPR002306">
    <property type="entry name" value="Trp-tRNA-ligase"/>
</dbReference>
<keyword evidence="4" id="KW-0547">Nucleotide-binding</keyword>
<sequence>CEIYFQSARSNDAKKSNAFYRFQNILAKHSTFNEFKAVYGDINPGKMLSSLMQAADMLHPQLPEFEGPIPTLVPVGIDQDPHLRLARDISKRIKNLKFIQLSSSYHSFVPGLKGDKMSSSDPTSYIALTDTKKQVEEKIKKYAFSGGQATIEEHRKKGGNPDIDICYQYLKMFFEPDDKKLKKIYDDYKSGKLLTSELKEHTIKKINAFLKKHQANLKKAKKQVNKFIFKN</sequence>
<keyword evidence="5" id="KW-0067">ATP-binding</keyword>
<dbReference type="AlphaFoldDB" id="X0TGX9"/>
<dbReference type="NCBIfam" id="TIGR00233">
    <property type="entry name" value="trpS"/>
    <property type="match status" value="1"/>
</dbReference>
<organism evidence="11">
    <name type="scientific">marine sediment metagenome</name>
    <dbReference type="NCBI Taxonomy" id="412755"/>
    <lineage>
        <taxon>unclassified sequences</taxon>
        <taxon>metagenomes</taxon>
        <taxon>ecological metagenomes</taxon>
    </lineage>
</organism>
<evidence type="ECO:0000256" key="10">
    <source>
        <dbReference type="SAM" id="Coils"/>
    </source>
</evidence>
<feature type="non-terminal residue" evidence="11">
    <location>
        <position position="1"/>
    </location>
</feature>
<evidence type="ECO:0000256" key="7">
    <source>
        <dbReference type="ARBA" id="ARBA00023146"/>
    </source>
</evidence>
<name>X0TGX9_9ZZZZ</name>
<evidence type="ECO:0000256" key="4">
    <source>
        <dbReference type="ARBA" id="ARBA00022741"/>
    </source>
</evidence>